<comment type="subcellular location">
    <subcellularLocation>
        <location evidence="1">Cell envelope</location>
    </subcellularLocation>
</comment>
<dbReference type="SUPFAM" id="SSF53850">
    <property type="entry name" value="Periplasmic binding protein-like II"/>
    <property type="match status" value="1"/>
</dbReference>
<comment type="similarity">
    <text evidence="2">Belongs to the bacterial solute-binding protein 5 family.</text>
</comment>
<dbReference type="EMBL" id="MLJW01000063">
    <property type="protein sequence ID" value="OIR03774.1"/>
    <property type="molecule type" value="Genomic_DNA"/>
</dbReference>
<evidence type="ECO:0000256" key="2">
    <source>
        <dbReference type="ARBA" id="ARBA00005695"/>
    </source>
</evidence>
<gene>
    <name evidence="6" type="primary">oppA_2</name>
    <name evidence="6" type="ORF">GALL_141940</name>
</gene>
<dbReference type="InterPro" id="IPR039424">
    <property type="entry name" value="SBP_5"/>
</dbReference>
<evidence type="ECO:0000259" key="5">
    <source>
        <dbReference type="Pfam" id="PF00496"/>
    </source>
</evidence>
<dbReference type="InterPro" id="IPR000914">
    <property type="entry name" value="SBP_5_dom"/>
</dbReference>
<protein>
    <submittedName>
        <fullName evidence="6">Periplasmic oligopeptide-binding protein</fullName>
    </submittedName>
</protein>
<sequence length="544" mass="61656">MALRTFLVATLSLTLGLVLGGCAKRETAAQRGIKTQTLLVGNGAEPQDLDPQVVTAFTDMNIMVSLFEGLTLLDERTSKPLPGVAESWSCSPDGLTWTFHLRPDARWSDGTPLTAEDFVWSFRRILSPKLASEYSYMLWPLENARALNEGRMTDFSKLGARAIDAHTLELHLAAPCPWMLTLVSNQPWFPVPRHAIERWGAWDQRGTAWTRPGHLVSNGPFRLVQWNPGVQITVERNPYYWDAAHTHLRRIVFYPFENMNSEENAFRTGQRHLIYELSPDRIATYRKTAPDELRIDPLYETFFLRLNVKRPPLNDPRVRRALAMAIDRDAICRTVLQQSRIPAHSMTPPGADGYVSKAGIPDAPAEARRLLAEAGFPGGKGFPQLEIQFKSDDIHRATVEAIQQMWRKQLGIETVLTPLEQPTWLDNQRTLSYQITTSRWIGDYLDPNTFLDLWMGDNTKNETGWRDAAYDTLIRQAARTLDTDQRHALQQKAEALLLTQCPVVPVFYGARVYLISPAVHHWPPSLLGLHRFQRVVLEGPATVP</sequence>
<proteinExistence type="inferred from homology"/>
<dbReference type="GO" id="GO:0030313">
    <property type="term" value="C:cell envelope"/>
    <property type="evidence" value="ECO:0007669"/>
    <property type="project" value="UniProtKB-SubCell"/>
</dbReference>
<dbReference type="GO" id="GO:1904680">
    <property type="term" value="F:peptide transmembrane transporter activity"/>
    <property type="evidence" value="ECO:0007669"/>
    <property type="project" value="TreeGrafter"/>
</dbReference>
<evidence type="ECO:0000313" key="6">
    <source>
        <dbReference type="EMBL" id="OIR03774.1"/>
    </source>
</evidence>
<dbReference type="Pfam" id="PF00496">
    <property type="entry name" value="SBP_bac_5"/>
    <property type="match status" value="1"/>
</dbReference>
<organism evidence="6">
    <name type="scientific">mine drainage metagenome</name>
    <dbReference type="NCBI Taxonomy" id="410659"/>
    <lineage>
        <taxon>unclassified sequences</taxon>
        <taxon>metagenomes</taxon>
        <taxon>ecological metagenomes</taxon>
    </lineage>
</organism>
<dbReference type="PROSITE" id="PS51257">
    <property type="entry name" value="PROKAR_LIPOPROTEIN"/>
    <property type="match status" value="1"/>
</dbReference>
<evidence type="ECO:0000256" key="4">
    <source>
        <dbReference type="ARBA" id="ARBA00022729"/>
    </source>
</evidence>
<keyword evidence="3" id="KW-0813">Transport</keyword>
<dbReference type="PANTHER" id="PTHR30290">
    <property type="entry name" value="PERIPLASMIC BINDING COMPONENT OF ABC TRANSPORTER"/>
    <property type="match status" value="1"/>
</dbReference>
<feature type="domain" description="Solute-binding protein family 5" evidence="5">
    <location>
        <begin position="80"/>
        <end position="460"/>
    </location>
</feature>
<dbReference type="Gene3D" id="3.90.76.10">
    <property type="entry name" value="Dipeptide-binding Protein, Domain 1"/>
    <property type="match status" value="1"/>
</dbReference>
<dbReference type="InterPro" id="IPR030678">
    <property type="entry name" value="Peptide/Ni-bd"/>
</dbReference>
<dbReference type="GO" id="GO:0043190">
    <property type="term" value="C:ATP-binding cassette (ABC) transporter complex"/>
    <property type="evidence" value="ECO:0007669"/>
    <property type="project" value="InterPro"/>
</dbReference>
<name>A0A1J5SUR2_9ZZZZ</name>
<dbReference type="FunFam" id="3.90.76.10:FF:000001">
    <property type="entry name" value="Oligopeptide ABC transporter substrate-binding protein"/>
    <property type="match status" value="1"/>
</dbReference>
<evidence type="ECO:0000256" key="1">
    <source>
        <dbReference type="ARBA" id="ARBA00004196"/>
    </source>
</evidence>
<dbReference type="Gene3D" id="3.40.190.10">
    <property type="entry name" value="Periplasmic binding protein-like II"/>
    <property type="match status" value="1"/>
</dbReference>
<dbReference type="AlphaFoldDB" id="A0A1J5SUR2"/>
<comment type="caution">
    <text evidence="6">The sequence shown here is derived from an EMBL/GenBank/DDBJ whole genome shotgun (WGS) entry which is preliminary data.</text>
</comment>
<dbReference type="Gene3D" id="3.10.105.10">
    <property type="entry name" value="Dipeptide-binding Protein, Domain 3"/>
    <property type="match status" value="1"/>
</dbReference>
<dbReference type="GO" id="GO:0042597">
    <property type="term" value="C:periplasmic space"/>
    <property type="evidence" value="ECO:0007669"/>
    <property type="project" value="UniProtKB-ARBA"/>
</dbReference>
<keyword evidence="4" id="KW-0732">Signal</keyword>
<accession>A0A1J5SUR2</accession>
<dbReference type="GO" id="GO:0015833">
    <property type="term" value="P:peptide transport"/>
    <property type="evidence" value="ECO:0007669"/>
    <property type="project" value="TreeGrafter"/>
</dbReference>
<dbReference type="PANTHER" id="PTHR30290:SF10">
    <property type="entry name" value="PERIPLASMIC OLIGOPEPTIDE-BINDING PROTEIN-RELATED"/>
    <property type="match status" value="1"/>
</dbReference>
<dbReference type="CDD" id="cd08504">
    <property type="entry name" value="PBP2_OppA"/>
    <property type="match status" value="1"/>
</dbReference>
<evidence type="ECO:0000256" key="3">
    <source>
        <dbReference type="ARBA" id="ARBA00022448"/>
    </source>
</evidence>
<reference evidence="6" key="1">
    <citation type="submission" date="2016-10" db="EMBL/GenBank/DDBJ databases">
        <title>Sequence of Gallionella enrichment culture.</title>
        <authorList>
            <person name="Poehlein A."/>
            <person name="Muehling M."/>
            <person name="Daniel R."/>
        </authorList>
    </citation>
    <scope>NUCLEOTIDE SEQUENCE</scope>
</reference>
<dbReference type="PIRSF" id="PIRSF002741">
    <property type="entry name" value="MppA"/>
    <property type="match status" value="1"/>
</dbReference>